<feature type="domain" description="O-antigen ligase-related" evidence="6">
    <location>
        <begin position="364"/>
        <end position="504"/>
    </location>
</feature>
<feature type="transmembrane region" description="Helical" evidence="5">
    <location>
        <begin position="525"/>
        <end position="543"/>
    </location>
</feature>
<accession>A0A936TDR0</accession>
<keyword evidence="2 5" id="KW-0812">Transmembrane</keyword>
<evidence type="ECO:0000256" key="4">
    <source>
        <dbReference type="ARBA" id="ARBA00023136"/>
    </source>
</evidence>
<dbReference type="PANTHER" id="PTHR37422">
    <property type="entry name" value="TEICHURONIC ACID BIOSYNTHESIS PROTEIN TUAE"/>
    <property type="match status" value="1"/>
</dbReference>
<feature type="transmembrane region" description="Helical" evidence="5">
    <location>
        <begin position="353"/>
        <end position="370"/>
    </location>
</feature>
<protein>
    <submittedName>
        <fullName evidence="7">O-antigen ligase family protein</fullName>
    </submittedName>
</protein>
<dbReference type="Proteomes" id="UP000727993">
    <property type="component" value="Unassembled WGS sequence"/>
</dbReference>
<dbReference type="InterPro" id="IPR007016">
    <property type="entry name" value="O-antigen_ligase-rel_domated"/>
</dbReference>
<dbReference type="Pfam" id="PF04932">
    <property type="entry name" value="Wzy_C"/>
    <property type="match status" value="1"/>
</dbReference>
<feature type="transmembrane region" description="Helical" evidence="5">
    <location>
        <begin position="402"/>
        <end position="421"/>
    </location>
</feature>
<proteinExistence type="predicted"/>
<keyword evidence="3 5" id="KW-1133">Transmembrane helix</keyword>
<feature type="transmembrane region" description="Helical" evidence="5">
    <location>
        <begin position="555"/>
        <end position="574"/>
    </location>
</feature>
<dbReference type="GO" id="GO:0016874">
    <property type="term" value="F:ligase activity"/>
    <property type="evidence" value="ECO:0007669"/>
    <property type="project" value="UniProtKB-KW"/>
</dbReference>
<keyword evidence="7" id="KW-0436">Ligase</keyword>
<evidence type="ECO:0000313" key="8">
    <source>
        <dbReference type="Proteomes" id="UP000727993"/>
    </source>
</evidence>
<comment type="caution">
    <text evidence="7">The sequence shown here is derived from an EMBL/GenBank/DDBJ whole genome shotgun (WGS) entry which is preliminary data.</text>
</comment>
<feature type="transmembrane region" description="Helical" evidence="5">
    <location>
        <begin position="155"/>
        <end position="171"/>
    </location>
</feature>
<feature type="transmembrane region" description="Helical" evidence="5">
    <location>
        <begin position="215"/>
        <end position="236"/>
    </location>
</feature>
<evidence type="ECO:0000256" key="3">
    <source>
        <dbReference type="ARBA" id="ARBA00022989"/>
    </source>
</evidence>
<name>A0A936TDR0_9ACTN</name>
<evidence type="ECO:0000256" key="2">
    <source>
        <dbReference type="ARBA" id="ARBA00022692"/>
    </source>
</evidence>
<feature type="transmembrane region" description="Helical" evidence="5">
    <location>
        <begin position="183"/>
        <end position="203"/>
    </location>
</feature>
<dbReference type="PANTHER" id="PTHR37422:SF13">
    <property type="entry name" value="LIPOPOLYSACCHARIDE BIOSYNTHESIS PROTEIN PA4999-RELATED"/>
    <property type="match status" value="1"/>
</dbReference>
<dbReference type="AlphaFoldDB" id="A0A936TDR0"/>
<feature type="transmembrane region" description="Helical" evidence="5">
    <location>
        <begin position="325"/>
        <end position="346"/>
    </location>
</feature>
<feature type="transmembrane region" description="Helical" evidence="5">
    <location>
        <begin position="242"/>
        <end position="262"/>
    </location>
</feature>
<sequence length="617" mass="67603">MTVSDLAPDRLDESPAGGRIPPVARKRLKGAFIGFGLFLWVMSGAMGGVKGATLAAVISVLVAAVLAARPGIAQWLLVDSPTADVPPHRHGPFLTDLAERTTRTRTREVLTGAVLLSMTVVVAIGAATIGEKALIILVGLMALIAMVAFIKNRTLFFMFVFASSFTLILYKKFTPVLSEHYAVAIYITTVDVVLLLLYLIWAYEGSLFRDLRSGLKNPVFMLPLVGVGLTLLSAVNASDQRLVWAETVRYLWMTALFVYVGIRVRRREHIWAFMLGWMVFLGVQVLVTTSQKRTGGFLGIDLLRLKPDPLDPMGTEYLRPFGTQIHPVFLGCVVGMLCLMVSCFALHVPKRNLMRYVLLSCIPLAFVLVLNSKTRAALVALVPAVAVVLFLAYRRKLISPRILIVGLLLGLIGMGVFSQQITGLTGSLFGSGTSNAGENWRIRWQINLIGYRMVRDNPLVGTGLNSFTDQMDKYAYEQKVFDKAPAHNLFVLMAAETGLIGLGMTIVIGLAYARYAYRLTRMRDPMYVSLGIGALAVLVFLTVEELNNFTLKQDVPMAMFWTIFGLVVAANRMADENAPALPALSWLRPSLEDDTQSTSVSLAATAEPEHAIKEGVS</sequence>
<feature type="transmembrane region" description="Helical" evidence="5">
    <location>
        <begin position="489"/>
        <end position="513"/>
    </location>
</feature>
<evidence type="ECO:0000313" key="7">
    <source>
        <dbReference type="EMBL" id="MBK9297643.1"/>
    </source>
</evidence>
<feature type="transmembrane region" description="Helical" evidence="5">
    <location>
        <begin position="109"/>
        <end position="127"/>
    </location>
</feature>
<evidence type="ECO:0000256" key="5">
    <source>
        <dbReference type="SAM" id="Phobius"/>
    </source>
</evidence>
<evidence type="ECO:0000259" key="6">
    <source>
        <dbReference type="Pfam" id="PF04932"/>
    </source>
</evidence>
<dbReference type="EMBL" id="JADJZA010000007">
    <property type="protein sequence ID" value="MBK9297643.1"/>
    <property type="molecule type" value="Genomic_DNA"/>
</dbReference>
<feature type="transmembrane region" description="Helical" evidence="5">
    <location>
        <begin position="376"/>
        <end position="393"/>
    </location>
</feature>
<evidence type="ECO:0000256" key="1">
    <source>
        <dbReference type="ARBA" id="ARBA00004141"/>
    </source>
</evidence>
<reference evidence="7 8" key="1">
    <citation type="submission" date="2020-10" db="EMBL/GenBank/DDBJ databases">
        <title>Connecting structure to function with the recovery of over 1000 high-quality activated sludge metagenome-assembled genomes encoding full-length rRNA genes using long-read sequencing.</title>
        <authorList>
            <person name="Singleton C.M."/>
            <person name="Petriglieri F."/>
            <person name="Kristensen J.M."/>
            <person name="Kirkegaard R.H."/>
            <person name="Michaelsen T.Y."/>
            <person name="Andersen M.H."/>
            <person name="Karst S.M."/>
            <person name="Dueholm M.S."/>
            <person name="Nielsen P.H."/>
            <person name="Albertsen M."/>
        </authorList>
    </citation>
    <scope>NUCLEOTIDE SEQUENCE [LARGE SCALE GENOMIC DNA]</scope>
    <source>
        <strain evidence="7">Lyne_18-Q3-R50-59_MAXAC.006</strain>
    </source>
</reference>
<feature type="transmembrane region" description="Helical" evidence="5">
    <location>
        <begin position="269"/>
        <end position="287"/>
    </location>
</feature>
<keyword evidence="4 5" id="KW-0472">Membrane</keyword>
<feature type="transmembrane region" description="Helical" evidence="5">
    <location>
        <begin position="28"/>
        <end position="46"/>
    </location>
</feature>
<feature type="transmembrane region" description="Helical" evidence="5">
    <location>
        <begin position="52"/>
        <end position="68"/>
    </location>
</feature>
<gene>
    <name evidence="7" type="ORF">IPN02_12585</name>
</gene>
<comment type="subcellular location">
    <subcellularLocation>
        <location evidence="1">Membrane</location>
        <topology evidence="1">Multi-pass membrane protein</topology>
    </subcellularLocation>
</comment>
<feature type="transmembrane region" description="Helical" evidence="5">
    <location>
        <begin position="133"/>
        <end position="150"/>
    </location>
</feature>
<dbReference type="InterPro" id="IPR051533">
    <property type="entry name" value="WaaL-like"/>
</dbReference>
<dbReference type="GO" id="GO:0016020">
    <property type="term" value="C:membrane"/>
    <property type="evidence" value="ECO:0007669"/>
    <property type="project" value="UniProtKB-SubCell"/>
</dbReference>
<organism evidence="7 8">
    <name type="scientific">Candidatus Neomicrothrix subdominans</name>
    <dbReference type="NCBI Taxonomy" id="2954438"/>
    <lineage>
        <taxon>Bacteria</taxon>
        <taxon>Bacillati</taxon>
        <taxon>Actinomycetota</taxon>
        <taxon>Acidimicrobiia</taxon>
        <taxon>Acidimicrobiales</taxon>
        <taxon>Microthrixaceae</taxon>
        <taxon>Candidatus Neomicrothrix</taxon>
    </lineage>
</organism>